<sequence length="568" mass="63966">MTGDRKTLDAARDLGRLLLGHHGRYRDGTLQDLVTDLLRDRHNRRGWIVDAVNGSLLVRQKLAYALRLEPRRLWSRAAFPLRAAAVTAAPRPLSLLCPTRNRVDNLSAFLRSVQRTAAAPGRIEVLCYVDEDDPALPQYRELFDRARGRFGAIGRCALHVGPPIGVAEAWNRLAEHADGDFLLMANDDQLYVDHGWDVALDQRAAELTELHGDSVLCLYFDAAQYPEGGCDFPIVSRSWYDTLGYFVPTIFQQWEVEKWVFDLARRLGRLYPVPGVFVEHRHYQDYKAPFDDTYQRHRMTRGKSIADHALFLRTEQQRVAEVDKLAARIAHGRRGDRRDTKPSEPLPEPLAGRARRHYRALIDELHAGGQSRAAADCADLAVRQGLWVSALHRPAELHRELPVRMDYDPADFWFTDRLADRHEAIVEELRAAPIGDRLLPEGGREAGTDHIELYRDGTWTASADALPVLRGVLDKIPEALLFPGATVELMLQHPPTRQPACCGPGNAHLRVEFGLVVTAGSGIRTGDRTRTRTDGGCLIFDDGLEQERWHQGTGPNAVLTFRVPHPDR</sequence>
<dbReference type="InterPro" id="IPR007803">
    <property type="entry name" value="Asp/Arg/Pro-Hydrxlase"/>
</dbReference>
<evidence type="ECO:0000259" key="2">
    <source>
        <dbReference type="Pfam" id="PF05118"/>
    </source>
</evidence>
<dbReference type="Pfam" id="PF05118">
    <property type="entry name" value="Asp_Arg_Hydrox"/>
    <property type="match status" value="1"/>
</dbReference>
<dbReference type="InterPro" id="IPR029044">
    <property type="entry name" value="Nucleotide-diphossugar_trans"/>
</dbReference>
<evidence type="ECO:0000313" key="3">
    <source>
        <dbReference type="EMBL" id="GAA0416134.1"/>
    </source>
</evidence>
<dbReference type="PANTHER" id="PTHR12366">
    <property type="entry name" value="ASPARTYL/ASPARAGINYL BETA-HYDROXYLASE"/>
    <property type="match status" value="1"/>
</dbReference>
<dbReference type="Proteomes" id="UP001500879">
    <property type="component" value="Unassembled WGS sequence"/>
</dbReference>
<accession>A0ABP3ISX8</accession>
<evidence type="ECO:0000313" key="4">
    <source>
        <dbReference type="Proteomes" id="UP001500879"/>
    </source>
</evidence>
<dbReference type="EMBL" id="BAAABX010000048">
    <property type="protein sequence ID" value="GAA0416134.1"/>
    <property type="molecule type" value="Genomic_DNA"/>
</dbReference>
<dbReference type="PANTHER" id="PTHR12366:SF32">
    <property type="entry name" value="ASPARTATE BETA-HYDROXYLASE ISOFORM X1"/>
    <property type="match status" value="1"/>
</dbReference>
<protein>
    <recommendedName>
        <fullName evidence="2">Aspartyl/asparaginy/proline hydroxylase domain-containing protein</fullName>
    </recommendedName>
</protein>
<dbReference type="Gene3D" id="2.60.120.330">
    <property type="entry name" value="B-lactam Antibiotic, Isopenicillin N Synthase, Chain"/>
    <property type="match status" value="1"/>
</dbReference>
<dbReference type="InterPro" id="IPR039038">
    <property type="entry name" value="ASPH"/>
</dbReference>
<evidence type="ECO:0000256" key="1">
    <source>
        <dbReference type="SAM" id="MobiDB-lite"/>
    </source>
</evidence>
<feature type="region of interest" description="Disordered" evidence="1">
    <location>
        <begin position="331"/>
        <end position="350"/>
    </location>
</feature>
<dbReference type="Gene3D" id="3.90.550.10">
    <property type="entry name" value="Spore Coat Polysaccharide Biosynthesis Protein SpsA, Chain A"/>
    <property type="match status" value="1"/>
</dbReference>
<organism evidence="3 4">
    <name type="scientific">Streptomyces luteireticuli</name>
    <dbReference type="NCBI Taxonomy" id="173858"/>
    <lineage>
        <taxon>Bacteria</taxon>
        <taxon>Bacillati</taxon>
        <taxon>Actinomycetota</taxon>
        <taxon>Actinomycetes</taxon>
        <taxon>Kitasatosporales</taxon>
        <taxon>Streptomycetaceae</taxon>
        <taxon>Streptomyces</taxon>
    </lineage>
</organism>
<dbReference type="RefSeq" id="WP_344026631.1">
    <property type="nucleotide sequence ID" value="NZ_BAAABX010000048.1"/>
</dbReference>
<gene>
    <name evidence="3" type="ORF">GCM10010357_41910</name>
</gene>
<dbReference type="SUPFAM" id="SSF53448">
    <property type="entry name" value="Nucleotide-diphospho-sugar transferases"/>
    <property type="match status" value="1"/>
</dbReference>
<comment type="caution">
    <text evidence="3">The sequence shown here is derived from an EMBL/GenBank/DDBJ whole genome shotgun (WGS) entry which is preliminary data.</text>
</comment>
<keyword evidence="4" id="KW-1185">Reference proteome</keyword>
<proteinExistence type="predicted"/>
<dbReference type="InterPro" id="IPR027443">
    <property type="entry name" value="IPNS-like_sf"/>
</dbReference>
<name>A0ABP3ISX8_9ACTN</name>
<feature type="domain" description="Aspartyl/asparaginy/proline hydroxylase" evidence="2">
    <location>
        <begin position="450"/>
        <end position="566"/>
    </location>
</feature>
<reference evidence="4" key="1">
    <citation type="journal article" date="2019" name="Int. J. Syst. Evol. Microbiol.">
        <title>The Global Catalogue of Microorganisms (GCM) 10K type strain sequencing project: providing services to taxonomists for standard genome sequencing and annotation.</title>
        <authorList>
            <consortium name="The Broad Institute Genomics Platform"/>
            <consortium name="The Broad Institute Genome Sequencing Center for Infectious Disease"/>
            <person name="Wu L."/>
            <person name="Ma J."/>
        </authorList>
    </citation>
    <scope>NUCLEOTIDE SEQUENCE [LARGE SCALE GENOMIC DNA]</scope>
    <source>
        <strain evidence="4">JCM 4788</strain>
    </source>
</reference>